<dbReference type="AlphaFoldDB" id="M4BI26"/>
<dbReference type="VEuPathDB" id="FungiDB:HpaG806052"/>
<proteinExistence type="predicted"/>
<reference evidence="1" key="2">
    <citation type="submission" date="2015-06" db="UniProtKB">
        <authorList>
            <consortium name="EnsemblProtists"/>
        </authorList>
    </citation>
    <scope>IDENTIFICATION</scope>
    <source>
        <strain evidence="1">Emoy2</strain>
    </source>
</reference>
<reference evidence="2" key="1">
    <citation type="journal article" date="2010" name="Science">
        <title>Signatures of adaptation to obligate biotrophy in the Hyaloperonospora arabidopsidis genome.</title>
        <authorList>
            <person name="Baxter L."/>
            <person name="Tripathy S."/>
            <person name="Ishaque N."/>
            <person name="Boot N."/>
            <person name="Cabral A."/>
            <person name="Kemen E."/>
            <person name="Thines M."/>
            <person name="Ah-Fong A."/>
            <person name="Anderson R."/>
            <person name="Badejoko W."/>
            <person name="Bittner-Eddy P."/>
            <person name="Boore J.L."/>
            <person name="Chibucos M.C."/>
            <person name="Coates M."/>
            <person name="Dehal P."/>
            <person name="Delehaunty K."/>
            <person name="Dong S."/>
            <person name="Downton P."/>
            <person name="Dumas B."/>
            <person name="Fabro G."/>
            <person name="Fronick C."/>
            <person name="Fuerstenberg S.I."/>
            <person name="Fulton L."/>
            <person name="Gaulin E."/>
            <person name="Govers F."/>
            <person name="Hughes L."/>
            <person name="Humphray S."/>
            <person name="Jiang R.H."/>
            <person name="Judelson H."/>
            <person name="Kamoun S."/>
            <person name="Kyung K."/>
            <person name="Meijer H."/>
            <person name="Minx P."/>
            <person name="Morris P."/>
            <person name="Nelson J."/>
            <person name="Phuntumart V."/>
            <person name="Qutob D."/>
            <person name="Rehmany A."/>
            <person name="Rougon-Cardoso A."/>
            <person name="Ryden P."/>
            <person name="Torto-Alalibo T."/>
            <person name="Studholme D."/>
            <person name="Wang Y."/>
            <person name="Win J."/>
            <person name="Wood J."/>
            <person name="Clifton S.W."/>
            <person name="Rogers J."/>
            <person name="Van den Ackerveken G."/>
            <person name="Jones J.D."/>
            <person name="McDowell J.M."/>
            <person name="Beynon J."/>
            <person name="Tyler B.M."/>
        </authorList>
    </citation>
    <scope>NUCLEOTIDE SEQUENCE [LARGE SCALE GENOMIC DNA]</scope>
    <source>
        <strain evidence="2">Emoy2</strain>
    </source>
</reference>
<accession>M4BI26</accession>
<dbReference type="HOGENOM" id="CLU_2311566_0_0_1"/>
<evidence type="ECO:0000313" key="1">
    <source>
        <dbReference type="EnsemblProtists" id="HpaP806052"/>
    </source>
</evidence>
<dbReference type="EnsemblProtists" id="HpaT806052">
    <property type="protein sequence ID" value="HpaP806052"/>
    <property type="gene ID" value="HpaG806052"/>
</dbReference>
<keyword evidence="2" id="KW-1185">Reference proteome</keyword>
<organism evidence="1 2">
    <name type="scientific">Hyaloperonospora arabidopsidis (strain Emoy2)</name>
    <name type="common">Downy mildew agent</name>
    <name type="synonym">Peronospora arabidopsidis</name>
    <dbReference type="NCBI Taxonomy" id="559515"/>
    <lineage>
        <taxon>Eukaryota</taxon>
        <taxon>Sar</taxon>
        <taxon>Stramenopiles</taxon>
        <taxon>Oomycota</taxon>
        <taxon>Peronosporomycetes</taxon>
        <taxon>Peronosporales</taxon>
        <taxon>Peronosporaceae</taxon>
        <taxon>Hyaloperonospora</taxon>
    </lineage>
</organism>
<protein>
    <submittedName>
        <fullName evidence="1">Uncharacterized protein</fullName>
    </submittedName>
</protein>
<dbReference type="EMBL" id="JH598278">
    <property type="status" value="NOT_ANNOTATED_CDS"/>
    <property type="molecule type" value="Genomic_DNA"/>
</dbReference>
<sequence>MRWLWSLEGLRNATRCNGARSYQMTRNHSISATFLFRRLQFYPNVLQLPNIVPNWISIIFCSPKHMCIRRDQFLYSWFLYPDRQPRAWILSGSLTIVAFP</sequence>
<dbReference type="InParanoid" id="M4BI26"/>
<dbReference type="Proteomes" id="UP000011713">
    <property type="component" value="Unassembled WGS sequence"/>
</dbReference>
<evidence type="ECO:0000313" key="2">
    <source>
        <dbReference type="Proteomes" id="UP000011713"/>
    </source>
</evidence>
<name>M4BI26_HYAAE</name>